<dbReference type="Gene3D" id="3.30.1330.30">
    <property type="match status" value="1"/>
</dbReference>
<dbReference type="InterPro" id="IPR002415">
    <property type="entry name" value="H/ACA_rnp_Nhp2-like"/>
</dbReference>
<accession>A0A1X7VW12</accession>
<dbReference type="STRING" id="400682.A0A1X7VW12"/>
<dbReference type="InterPro" id="IPR018492">
    <property type="entry name" value="Ribosomal_eL8/Nhp2"/>
</dbReference>
<keyword evidence="4 6" id="KW-0539">Nucleus</keyword>
<evidence type="ECO:0000313" key="9">
    <source>
        <dbReference type="Proteomes" id="UP000007879"/>
    </source>
</evidence>
<dbReference type="OrthoDB" id="5364946at2759"/>
<dbReference type="PRINTS" id="PR00883">
    <property type="entry name" value="NUCLEARHMG"/>
</dbReference>
<dbReference type="Pfam" id="PF01248">
    <property type="entry name" value="Ribosomal_L7Ae"/>
    <property type="match status" value="1"/>
</dbReference>
<dbReference type="KEGG" id="aqu:100632775"/>
<dbReference type="PROSITE" id="PS01082">
    <property type="entry name" value="RIBOSOMAL_L7AE"/>
    <property type="match status" value="1"/>
</dbReference>
<evidence type="ECO:0000256" key="3">
    <source>
        <dbReference type="ARBA" id="ARBA00022884"/>
    </source>
</evidence>
<dbReference type="OMA" id="EDNYEAR"/>
<dbReference type="GO" id="GO:0000398">
    <property type="term" value="P:mRNA splicing, via spliceosome"/>
    <property type="evidence" value="ECO:0007669"/>
    <property type="project" value="UniProtKB-UniRule"/>
</dbReference>
<dbReference type="PRINTS" id="PR00881">
    <property type="entry name" value="L7ARS6FAMILY"/>
</dbReference>
<dbReference type="eggNOG" id="KOG3167">
    <property type="taxonomic scope" value="Eukaryota"/>
</dbReference>
<evidence type="ECO:0000259" key="7">
    <source>
        <dbReference type="Pfam" id="PF01248"/>
    </source>
</evidence>
<feature type="domain" description="Ribosomal protein eL8/eL30/eS12/Gadd45" evidence="7">
    <location>
        <begin position="43"/>
        <end position="134"/>
    </location>
</feature>
<dbReference type="PANTHER" id="PTHR23105">
    <property type="entry name" value="RIBOSOMAL PROTEIN L7AE FAMILY MEMBER"/>
    <property type="match status" value="1"/>
</dbReference>
<dbReference type="InterPro" id="IPR050257">
    <property type="entry name" value="eL8/uL1-like"/>
</dbReference>
<keyword evidence="9" id="KW-1185">Reference proteome</keyword>
<reference evidence="8" key="2">
    <citation type="submission" date="2017-05" db="UniProtKB">
        <authorList>
            <consortium name="EnsemblMetazoa"/>
        </authorList>
    </citation>
    <scope>IDENTIFICATION</scope>
</reference>
<organism evidence="8">
    <name type="scientific">Amphimedon queenslandica</name>
    <name type="common">Sponge</name>
    <dbReference type="NCBI Taxonomy" id="400682"/>
    <lineage>
        <taxon>Eukaryota</taxon>
        <taxon>Metazoa</taxon>
        <taxon>Porifera</taxon>
        <taxon>Demospongiae</taxon>
        <taxon>Heteroscleromorpha</taxon>
        <taxon>Haplosclerida</taxon>
        <taxon>Niphatidae</taxon>
        <taxon>Amphimedon</taxon>
    </lineage>
</organism>
<evidence type="ECO:0000256" key="1">
    <source>
        <dbReference type="ARBA" id="ARBA00004604"/>
    </source>
</evidence>
<dbReference type="GO" id="GO:0042254">
    <property type="term" value="P:ribosome biogenesis"/>
    <property type="evidence" value="ECO:0007669"/>
    <property type="project" value="InterPro"/>
</dbReference>
<dbReference type="EnsemblMetazoa" id="XM_003382461.3">
    <property type="protein sequence ID" value="XP_003382509.1"/>
    <property type="gene ID" value="LOC100632775"/>
</dbReference>
<dbReference type="SUPFAM" id="SSF55315">
    <property type="entry name" value="L30e-like"/>
    <property type="match status" value="1"/>
</dbReference>
<dbReference type="Proteomes" id="UP000007879">
    <property type="component" value="Unassembled WGS sequence"/>
</dbReference>
<evidence type="ECO:0000256" key="2">
    <source>
        <dbReference type="ARBA" id="ARBA00007337"/>
    </source>
</evidence>
<sequence length="149" mass="16724">MDEDKEVQPTSFVGNREPSYEELVKLVNVISKPLAGRKLTKRLLKLVKKSSKGNHLKRGVREVVKSLRKNNKGVVIFAGDVSPIDVISHIPVFCENKKIPYCYVPSRRQLGGAGGTKRPTSVVLVEKDKDYEELYEQCYSDVDALPLPI</sequence>
<proteinExistence type="inferred from homology"/>
<evidence type="ECO:0000256" key="4">
    <source>
        <dbReference type="ARBA" id="ARBA00023242"/>
    </source>
</evidence>
<dbReference type="InterPro" id="IPR029064">
    <property type="entry name" value="Ribosomal_eL30-like_sf"/>
</dbReference>
<evidence type="ECO:0000313" key="8">
    <source>
        <dbReference type="EnsemblMetazoa" id="Aqu2.1.44059_001"/>
    </source>
</evidence>
<keyword evidence="3 6" id="KW-0694">RNA-binding</keyword>
<protein>
    <recommendedName>
        <fullName evidence="6">H/ACA ribonucleoprotein complex subunit 2</fullName>
    </recommendedName>
    <alternativeName>
        <fullName evidence="6">Nucleolar protein family A member 2</fullName>
    </alternativeName>
</protein>
<comment type="similarity">
    <text evidence="2 6">Belongs to the eukaryotic ribosomal protein eL8 family.</text>
</comment>
<dbReference type="GO" id="GO:0003723">
    <property type="term" value="F:RNA binding"/>
    <property type="evidence" value="ECO:0007669"/>
    <property type="project" value="UniProtKB-UniRule"/>
</dbReference>
<dbReference type="AlphaFoldDB" id="A0A1X7VW12"/>
<comment type="subcellular location">
    <subcellularLocation>
        <location evidence="1 6">Nucleus</location>
        <location evidence="1 6">Nucleolus</location>
    </subcellularLocation>
</comment>
<gene>
    <name evidence="8" type="primary">100632775</name>
</gene>
<dbReference type="GO" id="GO:0031429">
    <property type="term" value="C:box H/ACA snoRNP complex"/>
    <property type="evidence" value="ECO:0007669"/>
    <property type="project" value="UniProtKB-UniRule"/>
</dbReference>
<comment type="function">
    <text evidence="6">Common component of the spliceosome and rRNA processing machinery.</text>
</comment>
<evidence type="ECO:0000256" key="6">
    <source>
        <dbReference type="RuleBase" id="RU366039"/>
    </source>
</evidence>
<dbReference type="GO" id="GO:0031120">
    <property type="term" value="P:snRNA pseudouridine synthesis"/>
    <property type="evidence" value="ECO:0007669"/>
    <property type="project" value="UniProtKB-UniRule"/>
</dbReference>
<dbReference type="InterPro" id="IPR004038">
    <property type="entry name" value="Ribosomal_eL8/eL30/eS12/Gad45"/>
</dbReference>
<dbReference type="InParanoid" id="A0A1X7VW12"/>
<reference evidence="9" key="1">
    <citation type="journal article" date="2010" name="Nature">
        <title>The Amphimedon queenslandica genome and the evolution of animal complexity.</title>
        <authorList>
            <person name="Srivastava M."/>
            <person name="Simakov O."/>
            <person name="Chapman J."/>
            <person name="Fahey B."/>
            <person name="Gauthier M.E."/>
            <person name="Mitros T."/>
            <person name="Richards G.S."/>
            <person name="Conaco C."/>
            <person name="Dacre M."/>
            <person name="Hellsten U."/>
            <person name="Larroux C."/>
            <person name="Putnam N.H."/>
            <person name="Stanke M."/>
            <person name="Adamska M."/>
            <person name="Darling A."/>
            <person name="Degnan S.M."/>
            <person name="Oakley T.H."/>
            <person name="Plachetzki D.C."/>
            <person name="Zhai Y."/>
            <person name="Adamski M."/>
            <person name="Calcino A."/>
            <person name="Cummins S.F."/>
            <person name="Goodstein D.M."/>
            <person name="Harris C."/>
            <person name="Jackson D.J."/>
            <person name="Leys S.P."/>
            <person name="Shu S."/>
            <person name="Woodcroft B.J."/>
            <person name="Vervoort M."/>
            <person name="Kosik K.S."/>
            <person name="Manning G."/>
            <person name="Degnan B.M."/>
            <person name="Rokhsar D.S."/>
        </authorList>
    </citation>
    <scope>NUCLEOTIDE SEQUENCE [LARGE SCALE GENOMIC DNA]</scope>
</reference>
<keyword evidence="5 6" id="KW-0687">Ribonucleoprotein</keyword>
<comment type="function">
    <text evidence="6">Required for ribosome biogenesis. Part of a complex which catalyzes pseudouridylation of rRNA. This involves the isomerization of uridine such that the ribose is subsequently attached to C5, instead of the normal N1. Pseudouridine ('psi') residues may serve to stabilize the conformation of rRNAs.</text>
</comment>
<dbReference type="EnsemblMetazoa" id="Aqu2.1.44059_001">
    <property type="protein sequence ID" value="Aqu2.1.44059_001"/>
    <property type="gene ID" value="Aqu2.1.44059"/>
</dbReference>
<name>A0A1X7VW12_AMPQE</name>
<evidence type="ECO:0000256" key="5">
    <source>
        <dbReference type="ARBA" id="ARBA00023274"/>
    </source>
</evidence>
<dbReference type="InterPro" id="IPR004037">
    <property type="entry name" value="Ribosomal_eL8-like_CS"/>
</dbReference>